<keyword evidence="5 8" id="KW-0812">Transmembrane</keyword>
<dbReference type="EMBL" id="PDBW01000001">
    <property type="protein sequence ID" value="PFH03113.1"/>
    <property type="molecule type" value="Genomic_DNA"/>
</dbReference>
<dbReference type="GO" id="GO:0005886">
    <property type="term" value="C:plasma membrane"/>
    <property type="evidence" value="ECO:0007669"/>
    <property type="project" value="UniProtKB-SubCell"/>
</dbReference>
<evidence type="ECO:0000313" key="9">
    <source>
        <dbReference type="EMBL" id="PFH03113.1"/>
    </source>
</evidence>
<evidence type="ECO:0000256" key="4">
    <source>
        <dbReference type="ARBA" id="ARBA00022519"/>
    </source>
</evidence>
<keyword evidence="3" id="KW-1003">Cell membrane</keyword>
<protein>
    <submittedName>
        <fullName evidence="9">Cellooligosaccharide ABC transporter membrane protein</fullName>
    </submittedName>
</protein>
<dbReference type="AlphaFoldDB" id="A0AB36TH78"/>
<dbReference type="PANTHER" id="PTHR32196:SF21">
    <property type="entry name" value="ABC TRANSPORTER PERMEASE PROTEIN YPHD-RELATED"/>
    <property type="match status" value="1"/>
</dbReference>
<comment type="caution">
    <text evidence="9">The sequence shown here is derived from an EMBL/GenBank/DDBJ whole genome shotgun (WGS) entry which is preliminary data.</text>
</comment>
<evidence type="ECO:0000256" key="2">
    <source>
        <dbReference type="ARBA" id="ARBA00022448"/>
    </source>
</evidence>
<dbReference type="InterPro" id="IPR001851">
    <property type="entry name" value="ABC_transp_permease"/>
</dbReference>
<keyword evidence="4" id="KW-0997">Cell inner membrane</keyword>
<keyword evidence="6 8" id="KW-1133">Transmembrane helix</keyword>
<keyword evidence="7 8" id="KW-0472">Membrane</keyword>
<evidence type="ECO:0000256" key="7">
    <source>
        <dbReference type="ARBA" id="ARBA00023136"/>
    </source>
</evidence>
<evidence type="ECO:0000256" key="8">
    <source>
        <dbReference type="SAM" id="Phobius"/>
    </source>
</evidence>
<feature type="transmembrane region" description="Helical" evidence="8">
    <location>
        <begin position="160"/>
        <end position="186"/>
    </location>
</feature>
<dbReference type="CDD" id="cd06579">
    <property type="entry name" value="TM_PBP1_transp_AraH_like"/>
    <property type="match status" value="1"/>
</dbReference>
<reference evidence="9 10" key="1">
    <citation type="submission" date="2017-09" db="EMBL/GenBank/DDBJ databases">
        <title>Evaluation of Pacific Biosciences Sequencing Technology to Finishing C. thermocellum Genome Sequences.</title>
        <authorList>
            <person name="Brown S."/>
        </authorList>
    </citation>
    <scope>NUCLEOTIDE SEQUENCE [LARGE SCALE GENOMIC DNA]</scope>
    <source>
        <strain evidence="9 10">AD2</strain>
    </source>
</reference>
<evidence type="ECO:0000313" key="10">
    <source>
        <dbReference type="Proteomes" id="UP000223596"/>
    </source>
</evidence>
<dbReference type="RefSeq" id="WP_003518677.1">
    <property type="nucleotide sequence ID" value="NZ_CP013828.1"/>
</dbReference>
<dbReference type="Proteomes" id="UP000223596">
    <property type="component" value="Unassembled WGS sequence"/>
</dbReference>
<evidence type="ECO:0000256" key="3">
    <source>
        <dbReference type="ARBA" id="ARBA00022475"/>
    </source>
</evidence>
<dbReference type="Pfam" id="PF02653">
    <property type="entry name" value="BPD_transp_2"/>
    <property type="match status" value="1"/>
</dbReference>
<sequence>MKDKITGIIKKIFSQREVTVFLIILLVVAITSIIQPKFLNSNNMRSIALSVSVDGLFAIGLTMALILGGIELSVGSVAAMTCVITGYLALQGVNIGVACIASIASGLVVGLFNGFMISKIGLPPFIVTLGMENLARGMAYIITTGSPLSVSGYLPQSFRFFATGSVFGIPVLFIIFIIISAIAFIFMKYSKICRNIYYVGSNENAARLSGINVDRVKIGVYVTIALISTLAGLLSLARFNVATPELSKGAETTAISAAVIGGTSMTGGSGGVLGTVLGIFLLKIVNSALVMMNVSVYWQEFVQGAILVLAVTIDYLSHRKNGGPSFIMKFFGLDKLASKKLDDKSSRQI</sequence>
<organism evidence="9 10">
    <name type="scientific">Acetivibrio thermocellus AD2</name>
    <dbReference type="NCBI Taxonomy" id="1138384"/>
    <lineage>
        <taxon>Bacteria</taxon>
        <taxon>Bacillati</taxon>
        <taxon>Bacillota</taxon>
        <taxon>Clostridia</taxon>
        <taxon>Eubacteriales</taxon>
        <taxon>Oscillospiraceae</taxon>
        <taxon>Acetivibrio</taxon>
    </lineage>
</organism>
<feature type="transmembrane region" description="Helical" evidence="8">
    <location>
        <begin position="257"/>
        <end position="282"/>
    </location>
</feature>
<name>A0AB36TH78_ACETH</name>
<feature type="transmembrane region" description="Helical" evidence="8">
    <location>
        <begin position="95"/>
        <end position="116"/>
    </location>
</feature>
<evidence type="ECO:0000256" key="5">
    <source>
        <dbReference type="ARBA" id="ARBA00022692"/>
    </source>
</evidence>
<accession>A0AB36TH78</accession>
<dbReference type="GO" id="GO:0022857">
    <property type="term" value="F:transmembrane transporter activity"/>
    <property type="evidence" value="ECO:0007669"/>
    <property type="project" value="InterPro"/>
</dbReference>
<feature type="transmembrane region" description="Helical" evidence="8">
    <location>
        <begin position="218"/>
        <end position="237"/>
    </location>
</feature>
<comment type="subcellular location">
    <subcellularLocation>
        <location evidence="1">Cell membrane</location>
        <topology evidence="1">Multi-pass membrane protein</topology>
    </subcellularLocation>
</comment>
<dbReference type="PANTHER" id="PTHR32196">
    <property type="entry name" value="ABC TRANSPORTER PERMEASE PROTEIN YPHD-RELATED-RELATED"/>
    <property type="match status" value="1"/>
</dbReference>
<feature type="transmembrane region" description="Helical" evidence="8">
    <location>
        <begin position="18"/>
        <end position="35"/>
    </location>
</feature>
<gene>
    <name evidence="9" type="ORF">M972_111909</name>
</gene>
<feature type="transmembrane region" description="Helical" evidence="8">
    <location>
        <begin position="47"/>
        <end position="67"/>
    </location>
</feature>
<evidence type="ECO:0000256" key="6">
    <source>
        <dbReference type="ARBA" id="ARBA00022989"/>
    </source>
</evidence>
<evidence type="ECO:0000256" key="1">
    <source>
        <dbReference type="ARBA" id="ARBA00004651"/>
    </source>
</evidence>
<keyword evidence="2" id="KW-0813">Transport</keyword>
<proteinExistence type="predicted"/>